<dbReference type="Proteomes" id="UP000070700">
    <property type="component" value="Unassembled WGS sequence"/>
</dbReference>
<dbReference type="InParanoid" id="A0A132B433"/>
<dbReference type="EMBL" id="KQ947441">
    <property type="protein sequence ID" value="KUJ07146.1"/>
    <property type="molecule type" value="Genomic_DNA"/>
</dbReference>
<evidence type="ECO:0000313" key="3">
    <source>
        <dbReference type="Proteomes" id="UP000070700"/>
    </source>
</evidence>
<dbReference type="RefSeq" id="XP_018061501.1">
    <property type="nucleotide sequence ID" value="XM_018207045.1"/>
</dbReference>
<sequence length="420" mass="47163">MEFLAMISTMLQVPNHIFQDLVPAALHRFNPQIPSHHKQMATILCYLNNPSLGNNLSEFTTNITLDALSATHEALTRQYLPFLSELALHLDNAGFLRVLPFQMMYRYIINAYVLKVSVVGKHVNSLNKREASYKPKLEAWRELKSTTKRTLKLFNQGQLQILLGDLHKPLLDLVSVELPRVPTAALSKAITSTSSNHGKPGDRKPTNVSDPANKSQGQPLEQPTLPTYTDETPISDPAKKFQVTILAQPRLVTNKEPIINSPDSATMLQGISLQQPVFPSRFSAAVGKLNKSYQHDRFEGMMVLCTTDPRTKSKAYISSGQPVPSHDTIAYETHMRCLDCVEPSFHCMYAGLLGFKVHLNSALHKLNAKTRIDKDKTLVEERERMKADRKRAREIQRSPSGKPPAKLTRTSRRAGLREIV</sequence>
<feature type="compositionally biased region" description="Basic and acidic residues" evidence="1">
    <location>
        <begin position="381"/>
        <end position="396"/>
    </location>
</feature>
<organism evidence="2 3">
    <name type="scientific">Mollisia scopiformis</name>
    <name type="common">Conifer needle endophyte fungus</name>
    <name type="synonym">Phialocephala scopiformis</name>
    <dbReference type="NCBI Taxonomy" id="149040"/>
    <lineage>
        <taxon>Eukaryota</taxon>
        <taxon>Fungi</taxon>
        <taxon>Dikarya</taxon>
        <taxon>Ascomycota</taxon>
        <taxon>Pezizomycotina</taxon>
        <taxon>Leotiomycetes</taxon>
        <taxon>Helotiales</taxon>
        <taxon>Mollisiaceae</taxon>
        <taxon>Mollisia</taxon>
    </lineage>
</organism>
<protein>
    <submittedName>
        <fullName evidence="2">Uncharacterized protein</fullName>
    </submittedName>
</protein>
<feature type="compositionally biased region" description="Polar residues" evidence="1">
    <location>
        <begin position="206"/>
        <end position="232"/>
    </location>
</feature>
<feature type="region of interest" description="Disordered" evidence="1">
    <location>
        <begin position="381"/>
        <end position="420"/>
    </location>
</feature>
<evidence type="ECO:0000256" key="1">
    <source>
        <dbReference type="SAM" id="MobiDB-lite"/>
    </source>
</evidence>
<name>A0A132B433_MOLSC</name>
<reference evidence="2 3" key="1">
    <citation type="submission" date="2015-10" db="EMBL/GenBank/DDBJ databases">
        <title>Full genome of DAOMC 229536 Phialocephala scopiformis, a fungal endophyte of spruce producing the potent anti-insectan compound rugulosin.</title>
        <authorList>
            <consortium name="DOE Joint Genome Institute"/>
            <person name="Walker A.K."/>
            <person name="Frasz S.L."/>
            <person name="Seifert K.A."/>
            <person name="Miller J.D."/>
            <person name="Mondo S.J."/>
            <person name="Labutti K."/>
            <person name="Lipzen A."/>
            <person name="Dockter R."/>
            <person name="Kennedy M."/>
            <person name="Grigoriev I.V."/>
            <person name="Spatafora J.W."/>
        </authorList>
    </citation>
    <scope>NUCLEOTIDE SEQUENCE [LARGE SCALE GENOMIC DNA]</scope>
    <source>
        <strain evidence="2 3">CBS 120377</strain>
    </source>
</reference>
<evidence type="ECO:0000313" key="2">
    <source>
        <dbReference type="EMBL" id="KUJ07146.1"/>
    </source>
</evidence>
<dbReference type="KEGG" id="psco:LY89DRAFT_369135"/>
<proteinExistence type="predicted"/>
<keyword evidence="3" id="KW-1185">Reference proteome</keyword>
<gene>
    <name evidence="2" type="ORF">LY89DRAFT_369135</name>
</gene>
<dbReference type="AlphaFoldDB" id="A0A132B433"/>
<dbReference type="GeneID" id="28816771"/>
<feature type="region of interest" description="Disordered" evidence="1">
    <location>
        <begin position="189"/>
        <end position="234"/>
    </location>
</feature>
<accession>A0A132B433</accession>